<name>A0A1M6V9K1_9BACT</name>
<evidence type="ECO:0000313" key="3">
    <source>
        <dbReference type="Proteomes" id="UP000185812"/>
    </source>
</evidence>
<dbReference type="EMBL" id="FRAU01000006">
    <property type="protein sequence ID" value="SHK78187.1"/>
    <property type="molecule type" value="Genomic_DNA"/>
</dbReference>
<reference evidence="3" key="1">
    <citation type="submission" date="2016-11" db="EMBL/GenBank/DDBJ databases">
        <authorList>
            <person name="Varghese N."/>
            <person name="Submissions S."/>
        </authorList>
    </citation>
    <scope>NUCLEOTIDE SEQUENCE [LARGE SCALE GENOMIC DNA]</scope>
    <source>
        <strain evidence="3">DSM 22212</strain>
    </source>
</reference>
<organism evidence="2 3">
    <name type="scientific">Rhodothermus profundi</name>
    <dbReference type="NCBI Taxonomy" id="633813"/>
    <lineage>
        <taxon>Bacteria</taxon>
        <taxon>Pseudomonadati</taxon>
        <taxon>Rhodothermota</taxon>
        <taxon>Rhodothermia</taxon>
        <taxon>Rhodothermales</taxon>
        <taxon>Rhodothermaceae</taxon>
        <taxon>Rhodothermus</taxon>
    </lineage>
</organism>
<dbReference type="Proteomes" id="UP000185812">
    <property type="component" value="Unassembled WGS sequence"/>
</dbReference>
<dbReference type="Pfam" id="PF04972">
    <property type="entry name" value="BON"/>
    <property type="match status" value="1"/>
</dbReference>
<feature type="domain" description="BON" evidence="1">
    <location>
        <begin position="16"/>
        <end position="85"/>
    </location>
</feature>
<dbReference type="Gene3D" id="3.30.1340.30">
    <property type="match status" value="1"/>
</dbReference>
<sequence length="94" mass="10776">MVRLAFWHRFSKATRTDRKLVRRLARRIEADRTLAEMTSVHVYVLEGHVTLYGFVRGEAARRRLLEVVHAVPGVRSVQASLQVLPEEEPALVEA</sequence>
<proteinExistence type="predicted"/>
<gene>
    <name evidence="2" type="ORF">SAMN04488087_1955</name>
</gene>
<dbReference type="AlphaFoldDB" id="A0A1M6V9K1"/>
<protein>
    <submittedName>
        <fullName evidence="2">BON domain-containing protein</fullName>
    </submittedName>
</protein>
<dbReference type="OrthoDB" id="870892at2"/>
<dbReference type="RefSeq" id="WP_072715794.1">
    <property type="nucleotide sequence ID" value="NZ_FRAU01000006.1"/>
</dbReference>
<evidence type="ECO:0000313" key="2">
    <source>
        <dbReference type="EMBL" id="SHK78187.1"/>
    </source>
</evidence>
<dbReference type="InterPro" id="IPR007055">
    <property type="entry name" value="BON_dom"/>
</dbReference>
<evidence type="ECO:0000259" key="1">
    <source>
        <dbReference type="PROSITE" id="PS50914"/>
    </source>
</evidence>
<accession>A0A1M6V9K1</accession>
<keyword evidence="3" id="KW-1185">Reference proteome</keyword>
<dbReference type="PROSITE" id="PS50914">
    <property type="entry name" value="BON"/>
    <property type="match status" value="1"/>
</dbReference>